<dbReference type="RefSeq" id="WP_350243686.1">
    <property type="nucleotide sequence ID" value="NZ_CP158299.1"/>
</dbReference>
<keyword evidence="3" id="KW-0378">Hydrolase</keyword>
<evidence type="ECO:0000256" key="1">
    <source>
        <dbReference type="ARBA" id="ARBA00005228"/>
    </source>
</evidence>
<dbReference type="EMBL" id="CP158299">
    <property type="protein sequence ID" value="XBV85646.1"/>
    <property type="molecule type" value="Genomic_DNA"/>
</dbReference>
<sequence length="693" mass="77315">MTPPIPPQAPRDRITHREHDLERPDDYHWLRTDGKQGERVLAYLTAENDHLAEVMAPHAPLVDRITAELRSHIQERDEQPPIREGEWLYSTRTDEGQAHPVFVRRRADTPDAPPEVVLDLNELKAREGHQNVWVYLTRPSPDGRSWAYLLDTTGQEVFELRVLNTQTGELLEAPLPGVSGWTLAWSADGRQLFYVTEDETQRPSRLWRHRLGQPASEDTLLVQEDDPTFRLVVKKSANGETLLVGSSASLSTEWQVLETGDADAQPRLLLPREPQVETMLEDGGDHWLVLTNQGGAREFWVVRLPKTASGPLDWNTAQDVLPHDEQRYLTGMRLFAGHLLLSGREEGFSQLWVLPRTGGGYGEARRVTFPEASHTVQPGSNRVFDTAQARVLYSSLTQPLEHLDLDLNTLQTTLVKATPVPDYDPAQYVAEQRWMTAPDGEQVPVSLVRRRDTALPAPTLLYGYGSYGFPVDPSFSASRLPLLDRGWVWAIAHIRGGSERGRRWYDAGRLEHKMNTFTDFIAVGEGLIREGVTLPGRLAAMGRSAGGLLMGAVVNLRPDLFGAAFVGVPFVDVLSTMLDASIPLTTSEYDEWGNPQERRWYDVMAQYSPYDNLKAGVYPHLFISGGLNDPRVAYWEPAKYAARLRTLAQPGSGTIVLKTNMGAGHGGSSGRFDALRETAEEYAFLLSVLGDGA</sequence>
<dbReference type="InterPro" id="IPR023302">
    <property type="entry name" value="Pept_S9A_N"/>
</dbReference>
<dbReference type="KEGG" id="dsc:ABOD76_19825"/>
<keyword evidence="4" id="KW-0720">Serine protease</keyword>
<reference evidence="8" key="1">
    <citation type="submission" date="2024-06" db="EMBL/GenBank/DDBJ databases">
        <title>Draft Genome Sequence of Deinococcus sonorensis Type Strain KR-87, a Biofilm Producing Representative of the Genus Deinococcus.</title>
        <authorList>
            <person name="Boren L.S."/>
            <person name="Grosso R.A."/>
            <person name="Hugenberg-Cox A.N."/>
            <person name="Hill J.T.E."/>
            <person name="Albert C.M."/>
            <person name="Tuohy J.M."/>
        </authorList>
    </citation>
    <scope>NUCLEOTIDE SEQUENCE</scope>
    <source>
        <strain evidence="8">KR-87</strain>
    </source>
</reference>
<evidence type="ECO:0000259" key="6">
    <source>
        <dbReference type="Pfam" id="PF00326"/>
    </source>
</evidence>
<dbReference type="PANTHER" id="PTHR11757">
    <property type="entry name" value="PROTEASE FAMILY S9A OLIGOPEPTIDASE"/>
    <property type="match status" value="1"/>
</dbReference>
<evidence type="ECO:0000256" key="4">
    <source>
        <dbReference type="ARBA" id="ARBA00022825"/>
    </source>
</evidence>
<evidence type="ECO:0000256" key="3">
    <source>
        <dbReference type="ARBA" id="ARBA00022801"/>
    </source>
</evidence>
<organism evidence="8">
    <name type="scientific">Deinococcus sonorensis KR-87</name>
    <dbReference type="NCBI Taxonomy" id="694439"/>
    <lineage>
        <taxon>Bacteria</taxon>
        <taxon>Thermotogati</taxon>
        <taxon>Deinococcota</taxon>
        <taxon>Deinococci</taxon>
        <taxon>Deinococcales</taxon>
        <taxon>Deinococcaceae</taxon>
        <taxon>Deinococcus</taxon>
    </lineage>
</organism>
<dbReference type="GO" id="GO:0004252">
    <property type="term" value="F:serine-type endopeptidase activity"/>
    <property type="evidence" value="ECO:0007669"/>
    <property type="project" value="InterPro"/>
</dbReference>
<evidence type="ECO:0000313" key="8">
    <source>
        <dbReference type="EMBL" id="XBV85646.1"/>
    </source>
</evidence>
<accession>A0AAU7UAY8</accession>
<keyword evidence="2" id="KW-0645">Protease</keyword>
<evidence type="ECO:0000256" key="5">
    <source>
        <dbReference type="SAM" id="MobiDB-lite"/>
    </source>
</evidence>
<dbReference type="Pfam" id="PF02897">
    <property type="entry name" value="Peptidase_S9_N"/>
    <property type="match status" value="1"/>
</dbReference>
<dbReference type="Pfam" id="PF00326">
    <property type="entry name" value="Peptidase_S9"/>
    <property type="match status" value="1"/>
</dbReference>
<protein>
    <submittedName>
        <fullName evidence="8">S9 family peptidase</fullName>
    </submittedName>
</protein>
<proteinExistence type="inferred from homology"/>
<evidence type="ECO:0000256" key="2">
    <source>
        <dbReference type="ARBA" id="ARBA00022670"/>
    </source>
</evidence>
<dbReference type="AlphaFoldDB" id="A0AAU7UAY8"/>
<gene>
    <name evidence="8" type="ORF">ABOD76_19825</name>
</gene>
<dbReference type="InterPro" id="IPR029058">
    <property type="entry name" value="AB_hydrolase_fold"/>
</dbReference>
<dbReference type="SUPFAM" id="SSF53474">
    <property type="entry name" value="alpha/beta-Hydrolases"/>
    <property type="match status" value="1"/>
</dbReference>
<feature type="domain" description="Peptidase S9 prolyl oligopeptidase catalytic" evidence="6">
    <location>
        <begin position="473"/>
        <end position="690"/>
    </location>
</feature>
<dbReference type="InterPro" id="IPR002470">
    <property type="entry name" value="Peptidase_S9A"/>
</dbReference>
<dbReference type="PRINTS" id="PR00862">
    <property type="entry name" value="PROLIGOPTASE"/>
</dbReference>
<name>A0AAU7UAY8_9DEIO</name>
<evidence type="ECO:0000259" key="7">
    <source>
        <dbReference type="Pfam" id="PF02897"/>
    </source>
</evidence>
<dbReference type="Gene3D" id="2.130.10.120">
    <property type="entry name" value="Prolyl oligopeptidase, N-terminal domain"/>
    <property type="match status" value="1"/>
</dbReference>
<dbReference type="SUPFAM" id="SSF50993">
    <property type="entry name" value="Peptidase/esterase 'gauge' domain"/>
    <property type="match status" value="1"/>
</dbReference>
<dbReference type="InterPro" id="IPR051543">
    <property type="entry name" value="Serine_Peptidase_S9A"/>
</dbReference>
<dbReference type="Gene3D" id="3.40.50.1820">
    <property type="entry name" value="alpha/beta hydrolase"/>
    <property type="match status" value="1"/>
</dbReference>
<dbReference type="GO" id="GO:0006508">
    <property type="term" value="P:proteolysis"/>
    <property type="evidence" value="ECO:0007669"/>
    <property type="project" value="UniProtKB-KW"/>
</dbReference>
<feature type="region of interest" description="Disordered" evidence="5">
    <location>
        <begin position="1"/>
        <end position="20"/>
    </location>
</feature>
<feature type="compositionally biased region" description="Basic and acidic residues" evidence="5">
    <location>
        <begin position="10"/>
        <end position="20"/>
    </location>
</feature>
<dbReference type="PANTHER" id="PTHR11757:SF19">
    <property type="entry name" value="PROLYL ENDOPEPTIDASE-LIKE"/>
    <property type="match status" value="1"/>
</dbReference>
<feature type="domain" description="Peptidase S9A N-terminal" evidence="7">
    <location>
        <begin position="7"/>
        <end position="417"/>
    </location>
</feature>
<comment type="similarity">
    <text evidence="1">Belongs to the peptidase S9A family.</text>
</comment>
<dbReference type="InterPro" id="IPR001375">
    <property type="entry name" value="Peptidase_S9_cat"/>
</dbReference>